<dbReference type="PANTHER" id="PTHR24421:SF10">
    <property type="entry name" value="NITRATE_NITRITE SENSOR PROTEIN NARQ"/>
    <property type="match status" value="1"/>
</dbReference>
<dbReference type="Gene3D" id="3.30.565.10">
    <property type="entry name" value="Histidine kinase-like ATPase, C-terminal domain"/>
    <property type="match status" value="1"/>
</dbReference>
<keyword evidence="7" id="KW-0067">ATP-binding</keyword>
<feature type="domain" description="Histidine kinase" evidence="10">
    <location>
        <begin position="235"/>
        <end position="322"/>
    </location>
</feature>
<dbReference type="PROSITE" id="PS50110">
    <property type="entry name" value="RESPONSE_REGULATORY"/>
    <property type="match status" value="1"/>
</dbReference>
<dbReference type="PANTHER" id="PTHR24421">
    <property type="entry name" value="NITRATE/NITRITE SENSOR PROTEIN NARX-RELATED"/>
    <property type="match status" value="1"/>
</dbReference>
<dbReference type="Pfam" id="PF00072">
    <property type="entry name" value="Response_reg"/>
    <property type="match status" value="1"/>
</dbReference>
<evidence type="ECO:0000313" key="13">
    <source>
        <dbReference type="Proteomes" id="UP001268089"/>
    </source>
</evidence>
<keyword evidence="13" id="KW-1185">Reference proteome</keyword>
<evidence type="ECO:0000256" key="8">
    <source>
        <dbReference type="ARBA" id="ARBA00023012"/>
    </source>
</evidence>
<keyword evidence="8" id="KW-0902">Two-component regulatory system</keyword>
<feature type="domain" description="Response regulatory" evidence="11">
    <location>
        <begin position="1"/>
        <end position="90"/>
    </location>
</feature>
<dbReference type="Gene3D" id="3.40.50.2300">
    <property type="match status" value="1"/>
</dbReference>
<evidence type="ECO:0000256" key="9">
    <source>
        <dbReference type="PROSITE-ProRule" id="PRU00169"/>
    </source>
</evidence>
<dbReference type="Pfam" id="PF07730">
    <property type="entry name" value="HisKA_3"/>
    <property type="match status" value="1"/>
</dbReference>
<dbReference type="InterPro" id="IPR036890">
    <property type="entry name" value="HATPase_C_sf"/>
</dbReference>
<dbReference type="SMART" id="SM00387">
    <property type="entry name" value="HATPase_c"/>
    <property type="match status" value="1"/>
</dbReference>
<dbReference type="InterPro" id="IPR011006">
    <property type="entry name" value="CheY-like_superfamily"/>
</dbReference>
<dbReference type="CDD" id="cd00156">
    <property type="entry name" value="REC"/>
    <property type="match status" value="1"/>
</dbReference>
<evidence type="ECO:0000256" key="5">
    <source>
        <dbReference type="ARBA" id="ARBA00022741"/>
    </source>
</evidence>
<name>A0ABU1ZV99_9BURK</name>
<dbReference type="EMBL" id="JAVDXO010000016">
    <property type="protein sequence ID" value="MDR7308906.1"/>
    <property type="molecule type" value="Genomic_DNA"/>
</dbReference>
<keyword evidence="3 9" id="KW-0597">Phosphoprotein</keyword>
<dbReference type="SUPFAM" id="SSF52172">
    <property type="entry name" value="CheY-like"/>
    <property type="match status" value="1"/>
</dbReference>
<reference evidence="12 13" key="1">
    <citation type="submission" date="2023-07" db="EMBL/GenBank/DDBJ databases">
        <title>Sorghum-associated microbial communities from plants grown in Nebraska, USA.</title>
        <authorList>
            <person name="Schachtman D."/>
        </authorList>
    </citation>
    <scope>NUCLEOTIDE SEQUENCE [LARGE SCALE GENOMIC DNA]</scope>
    <source>
        <strain evidence="12 13">BE308</strain>
    </source>
</reference>
<feature type="modified residue" description="4-aspartylphosphate" evidence="9">
    <location>
        <position position="25"/>
    </location>
</feature>
<evidence type="ECO:0000313" key="12">
    <source>
        <dbReference type="EMBL" id="MDR7308906.1"/>
    </source>
</evidence>
<accession>A0ABU1ZV99</accession>
<keyword evidence="6 12" id="KW-0418">Kinase</keyword>
<comment type="caution">
    <text evidence="12">The sequence shown here is derived from an EMBL/GenBank/DDBJ whole genome shotgun (WGS) entry which is preliminary data.</text>
</comment>
<protein>
    <recommendedName>
        <fullName evidence="2">histidine kinase</fullName>
        <ecNumber evidence="2">2.7.13.3</ecNumber>
    </recommendedName>
</protein>
<evidence type="ECO:0000259" key="10">
    <source>
        <dbReference type="PROSITE" id="PS50109"/>
    </source>
</evidence>
<keyword evidence="4" id="KW-0808">Transferase</keyword>
<evidence type="ECO:0000259" key="11">
    <source>
        <dbReference type="PROSITE" id="PS50110"/>
    </source>
</evidence>
<dbReference type="PROSITE" id="PS50109">
    <property type="entry name" value="HIS_KIN"/>
    <property type="match status" value="1"/>
</dbReference>
<proteinExistence type="predicted"/>
<sequence>MDRADTLEAFKTLIDTCEYDVILADYRLPGFNAMDAWAVVQGEGKVTPFILLSGTIGEAAAVDAVQRGISDYLHKDNLQSLDRVIRRALEMQSIKAAKEKADRELAVSERRITEFAHHLQLAIEKERAAIAREIHDDIGGSLAAVRLDLAWLSRHSQDQGLQNHIATATEMIQHAIEASQRIMLNMRPAILDQGLLASVQWLVQGFEERTNSRVQLTTSSDAMRLDAPILLTAYRTVQESLTNIVKHADGSAVRIEISNQGDVLTVEISDTGPGLADTALQKEKSFGLRGLQERAKTVNGWLDISSSVGVGTSITLTVPLNTSDTERQESAP</sequence>
<dbReference type="InterPro" id="IPR005467">
    <property type="entry name" value="His_kinase_dom"/>
</dbReference>
<dbReference type="InterPro" id="IPR001789">
    <property type="entry name" value="Sig_transdc_resp-reg_receiver"/>
</dbReference>
<dbReference type="Proteomes" id="UP001268089">
    <property type="component" value="Unassembled WGS sequence"/>
</dbReference>
<comment type="catalytic activity">
    <reaction evidence="1">
        <text>ATP + protein L-histidine = ADP + protein N-phospho-L-histidine.</text>
        <dbReference type="EC" id="2.7.13.3"/>
    </reaction>
</comment>
<dbReference type="InterPro" id="IPR050482">
    <property type="entry name" value="Sensor_HK_TwoCompSys"/>
</dbReference>
<dbReference type="InterPro" id="IPR003594">
    <property type="entry name" value="HATPase_dom"/>
</dbReference>
<dbReference type="InterPro" id="IPR011712">
    <property type="entry name" value="Sig_transdc_His_kin_sub3_dim/P"/>
</dbReference>
<gene>
    <name evidence="12" type="ORF">J2X15_004229</name>
</gene>
<dbReference type="EC" id="2.7.13.3" evidence="2"/>
<dbReference type="SUPFAM" id="SSF55874">
    <property type="entry name" value="ATPase domain of HSP90 chaperone/DNA topoisomerase II/histidine kinase"/>
    <property type="match status" value="1"/>
</dbReference>
<evidence type="ECO:0000256" key="2">
    <source>
        <dbReference type="ARBA" id="ARBA00012438"/>
    </source>
</evidence>
<evidence type="ECO:0000256" key="1">
    <source>
        <dbReference type="ARBA" id="ARBA00000085"/>
    </source>
</evidence>
<evidence type="ECO:0000256" key="4">
    <source>
        <dbReference type="ARBA" id="ARBA00022679"/>
    </source>
</evidence>
<evidence type="ECO:0000256" key="6">
    <source>
        <dbReference type="ARBA" id="ARBA00022777"/>
    </source>
</evidence>
<dbReference type="GO" id="GO:0016301">
    <property type="term" value="F:kinase activity"/>
    <property type="evidence" value="ECO:0007669"/>
    <property type="project" value="UniProtKB-KW"/>
</dbReference>
<evidence type="ECO:0000256" key="3">
    <source>
        <dbReference type="ARBA" id="ARBA00022553"/>
    </source>
</evidence>
<dbReference type="Gene3D" id="1.20.5.1930">
    <property type="match status" value="1"/>
</dbReference>
<dbReference type="Pfam" id="PF02518">
    <property type="entry name" value="HATPase_c"/>
    <property type="match status" value="1"/>
</dbReference>
<dbReference type="CDD" id="cd16917">
    <property type="entry name" value="HATPase_UhpB-NarQ-NarX-like"/>
    <property type="match status" value="1"/>
</dbReference>
<keyword evidence="5" id="KW-0547">Nucleotide-binding</keyword>
<evidence type="ECO:0000256" key="7">
    <source>
        <dbReference type="ARBA" id="ARBA00022840"/>
    </source>
</evidence>
<organism evidence="12 13">
    <name type="scientific">Rhodoferax saidenbachensis</name>
    <dbReference type="NCBI Taxonomy" id="1484693"/>
    <lineage>
        <taxon>Bacteria</taxon>
        <taxon>Pseudomonadati</taxon>
        <taxon>Pseudomonadota</taxon>
        <taxon>Betaproteobacteria</taxon>
        <taxon>Burkholderiales</taxon>
        <taxon>Comamonadaceae</taxon>
        <taxon>Rhodoferax</taxon>
    </lineage>
</organism>